<evidence type="ECO:0000313" key="7">
    <source>
        <dbReference type="Proteomes" id="UP000694865"/>
    </source>
</evidence>
<feature type="domain" description="Septin-type G" evidence="6">
    <location>
        <begin position="38"/>
        <end position="304"/>
    </location>
</feature>
<evidence type="ECO:0000256" key="5">
    <source>
        <dbReference type="SAM" id="Coils"/>
    </source>
</evidence>
<gene>
    <name evidence="8" type="primary">LOC100378363</name>
</gene>
<evidence type="ECO:0000256" key="3">
    <source>
        <dbReference type="PIRNR" id="PIRNR006698"/>
    </source>
</evidence>
<sequence>MAAEVERNAGPNTRHLKLQGHVGFDSLPDQLVNKSVAQGFCFNILCVGETGLGKSTMMDTLFNTEFESDAAPHTLPGVKLSGKTYDLQESNVRLKLTVVDTVGFGDQINKADSYKSIVEYIDQQFENYLQEELKIKRAIHCYHDARIHACLYFIAPTGHSLKSLDLVTMKKLDSKVNIIPVIAKADTVSKGELHKFKIKIMSELVSNGVQIYQFPTDDETVAELNSTMNGHLPFAVVGSNEEVKIGNKTVRARQYPWGVVQVENESHCDFVKLREMLIRTNMEDLIEQTHARHYELYRRCRLEEMGFVDSHPDGKASSLQETYEAKRNAHMQQLQQKEDEMRQSFVVRVKEKEAELKQAEKELHEKFDSLKKQHAEEKRKLEHQQNKLKEEQDNFVKRKMIYEQEVLMAQQAAQSQTIKGKKKVPVENTCMELAIPAHRSRPVTNPKKCLVS</sequence>
<dbReference type="Gene3D" id="3.40.50.300">
    <property type="entry name" value="P-loop containing nucleotide triphosphate hydrolases"/>
    <property type="match status" value="1"/>
</dbReference>
<accession>A0ABM0GMP9</accession>
<dbReference type="Pfam" id="PF00735">
    <property type="entry name" value="Septin"/>
    <property type="match status" value="1"/>
</dbReference>
<dbReference type="PROSITE" id="PS51719">
    <property type="entry name" value="G_SEPTIN"/>
    <property type="match status" value="1"/>
</dbReference>
<name>A0ABM0GMP9_SACKO</name>
<dbReference type="Proteomes" id="UP000694865">
    <property type="component" value="Unplaced"/>
</dbReference>
<evidence type="ECO:0000256" key="2">
    <source>
        <dbReference type="ARBA" id="ARBA00023134"/>
    </source>
</evidence>
<dbReference type="GeneID" id="100378363"/>
<dbReference type="CDD" id="cd01850">
    <property type="entry name" value="CDC_Septin"/>
    <property type="match status" value="1"/>
</dbReference>
<keyword evidence="2 4" id="KW-0342">GTP-binding</keyword>
<dbReference type="RefSeq" id="XP_002733314.1">
    <property type="nucleotide sequence ID" value="XM_002733268.2"/>
</dbReference>
<keyword evidence="5" id="KW-0175">Coiled coil</keyword>
<dbReference type="PIRSF" id="PIRSF006698">
    <property type="entry name" value="Septin"/>
    <property type="match status" value="1"/>
</dbReference>
<reference evidence="8" key="1">
    <citation type="submission" date="2025-08" db="UniProtKB">
        <authorList>
            <consortium name="RefSeq"/>
        </authorList>
    </citation>
    <scope>IDENTIFICATION</scope>
    <source>
        <tissue evidence="8">Testes</tissue>
    </source>
</reference>
<keyword evidence="7" id="KW-1185">Reference proteome</keyword>
<feature type="coiled-coil region" evidence="5">
    <location>
        <begin position="320"/>
        <end position="398"/>
    </location>
</feature>
<dbReference type="InterPro" id="IPR016491">
    <property type="entry name" value="Septin"/>
</dbReference>
<keyword evidence="1 4" id="KW-0547">Nucleotide-binding</keyword>
<dbReference type="InterPro" id="IPR027417">
    <property type="entry name" value="P-loop_NTPase"/>
</dbReference>
<evidence type="ECO:0000259" key="6">
    <source>
        <dbReference type="PROSITE" id="PS51719"/>
    </source>
</evidence>
<comment type="similarity">
    <text evidence="3 4">Belongs to the TRAFAC class TrmE-Era-EngA-EngB-Septin-like GTPase superfamily. Septin GTPase family.</text>
</comment>
<evidence type="ECO:0000313" key="8">
    <source>
        <dbReference type="RefSeq" id="XP_002733314.1"/>
    </source>
</evidence>
<dbReference type="SUPFAM" id="SSF52540">
    <property type="entry name" value="P-loop containing nucleoside triphosphate hydrolases"/>
    <property type="match status" value="1"/>
</dbReference>
<proteinExistence type="inferred from homology"/>
<dbReference type="PANTHER" id="PTHR18884">
    <property type="entry name" value="SEPTIN"/>
    <property type="match status" value="1"/>
</dbReference>
<evidence type="ECO:0000256" key="1">
    <source>
        <dbReference type="ARBA" id="ARBA00022741"/>
    </source>
</evidence>
<evidence type="ECO:0000256" key="4">
    <source>
        <dbReference type="RuleBase" id="RU004560"/>
    </source>
</evidence>
<protein>
    <recommendedName>
        <fullName evidence="3">Septin</fullName>
    </recommendedName>
</protein>
<organism evidence="7 8">
    <name type="scientific">Saccoglossus kowalevskii</name>
    <name type="common">Acorn worm</name>
    <dbReference type="NCBI Taxonomy" id="10224"/>
    <lineage>
        <taxon>Eukaryota</taxon>
        <taxon>Metazoa</taxon>
        <taxon>Hemichordata</taxon>
        <taxon>Enteropneusta</taxon>
        <taxon>Harrimaniidae</taxon>
        <taxon>Saccoglossus</taxon>
    </lineage>
</organism>
<dbReference type="InterPro" id="IPR030379">
    <property type="entry name" value="G_SEPTIN_dom"/>
</dbReference>